<dbReference type="GO" id="GO:0046961">
    <property type="term" value="F:proton-transporting ATPase activity, rotational mechanism"/>
    <property type="evidence" value="ECO:0007669"/>
    <property type="project" value="InterPro"/>
</dbReference>
<dbReference type="PANTHER" id="PTHR11629:SF63">
    <property type="entry name" value="V-TYPE PROTON ATPASE SUBUNIT A"/>
    <property type="match status" value="1"/>
</dbReference>
<evidence type="ECO:0000256" key="8">
    <source>
        <dbReference type="ARBA" id="ARBA00059506"/>
    </source>
</evidence>
<feature type="compositionally biased region" description="Basic and acidic residues" evidence="12">
    <location>
        <begin position="314"/>
        <end position="326"/>
    </location>
</feature>
<dbReference type="GO" id="GO:0016471">
    <property type="term" value="C:vacuolar proton-transporting V-type ATPase complex"/>
    <property type="evidence" value="ECO:0007669"/>
    <property type="project" value="TreeGrafter"/>
</dbReference>
<dbReference type="RefSeq" id="WP_050458513.1">
    <property type="nucleotide sequence ID" value="NZ_CP011947.1"/>
</dbReference>
<feature type="region of interest" description="Disordered" evidence="12">
    <location>
        <begin position="314"/>
        <end position="349"/>
    </location>
</feature>
<evidence type="ECO:0000256" key="3">
    <source>
        <dbReference type="ARBA" id="ARBA00022448"/>
    </source>
</evidence>
<feature type="transmembrane region" description="Helical" evidence="10">
    <location>
        <begin position="477"/>
        <end position="501"/>
    </location>
</feature>
<comment type="function">
    <text evidence="8">Component of the A-type ATP synthase that produces ATP from ADP in the presence of a proton gradient across the membrane.</text>
</comment>
<keyword evidence="5 10" id="KW-1133">Transmembrane helix</keyword>
<dbReference type="Proteomes" id="UP000066124">
    <property type="component" value="Chromosome"/>
</dbReference>
<evidence type="ECO:0000256" key="7">
    <source>
        <dbReference type="ARBA" id="ARBA00023136"/>
    </source>
</evidence>
<evidence type="ECO:0000256" key="4">
    <source>
        <dbReference type="ARBA" id="ARBA00022692"/>
    </source>
</evidence>
<comment type="subcellular location">
    <subcellularLocation>
        <location evidence="1">Membrane</location>
        <topology evidence="1">Multi-pass membrane protein</topology>
    </subcellularLocation>
</comment>
<accession>A0A0K1IQ80</accession>
<evidence type="ECO:0000256" key="6">
    <source>
        <dbReference type="ARBA" id="ARBA00023065"/>
    </source>
</evidence>
<dbReference type="GeneID" id="25244575"/>
<evidence type="ECO:0000256" key="1">
    <source>
        <dbReference type="ARBA" id="ARBA00004141"/>
    </source>
</evidence>
<feature type="transmembrane region" description="Helical" evidence="10">
    <location>
        <begin position="603"/>
        <end position="626"/>
    </location>
</feature>
<feature type="transmembrane region" description="Helical" evidence="10">
    <location>
        <begin position="380"/>
        <end position="411"/>
    </location>
</feature>
<reference evidence="14" key="1">
    <citation type="journal article" date="2015" name="J. Biotechnol.">
        <title>Complete genome sequence of Haloferax gibbonsii strain ARA6, a potential producer of polyhydroxyalkanoates and halocins isolated from Araruama, Rio de Janeiro, Brasil.</title>
        <authorList>
            <person name="Pinto L.H."/>
            <person name="D'Alincourt Carvalho-Assef A.P."/>
            <person name="Vieira R.P."/>
            <person name="Clementino M.M."/>
            <person name="Albano R.M."/>
        </authorList>
    </citation>
    <scope>NUCLEOTIDE SEQUENCE [LARGE SCALE GENOMIC DNA]</scope>
    <source>
        <strain evidence="14">ARA6</strain>
    </source>
</reference>
<keyword evidence="3 10" id="KW-0813">Transport</keyword>
<dbReference type="GO" id="GO:0007035">
    <property type="term" value="P:vacuolar acidification"/>
    <property type="evidence" value="ECO:0007669"/>
    <property type="project" value="TreeGrafter"/>
</dbReference>
<proteinExistence type="inferred from homology"/>
<protein>
    <recommendedName>
        <fullName evidence="9 10">A-type ATP synthase subunit I</fullName>
    </recommendedName>
</protein>
<dbReference type="Gene3D" id="3.30.70.2170">
    <property type="match status" value="1"/>
</dbReference>
<dbReference type="GO" id="GO:0051117">
    <property type="term" value="F:ATPase binding"/>
    <property type="evidence" value="ECO:0007669"/>
    <property type="project" value="TreeGrafter"/>
</dbReference>
<feature type="compositionally biased region" description="Low complexity" evidence="12">
    <location>
        <begin position="330"/>
        <end position="341"/>
    </location>
</feature>
<evidence type="ECO:0000256" key="5">
    <source>
        <dbReference type="ARBA" id="ARBA00022989"/>
    </source>
</evidence>
<gene>
    <name evidence="13" type="ORF">ABY42_01400</name>
</gene>
<keyword evidence="7 10" id="KW-0472">Membrane</keyword>
<comment type="similarity">
    <text evidence="2 10">Belongs to the V-ATPase 116 kDa subunit family.</text>
</comment>
<keyword evidence="6 10" id="KW-0406">Ion transport</keyword>
<dbReference type="EMBL" id="CP011947">
    <property type="protein sequence ID" value="AKU06463.1"/>
    <property type="molecule type" value="Genomic_DNA"/>
</dbReference>
<keyword evidence="11" id="KW-0175">Coiled coil</keyword>
<feature type="transmembrane region" description="Helical" evidence="10">
    <location>
        <begin position="552"/>
        <end position="582"/>
    </location>
</feature>
<organism evidence="13 14">
    <name type="scientific">Haloferax gibbonsii</name>
    <dbReference type="NCBI Taxonomy" id="35746"/>
    <lineage>
        <taxon>Archaea</taxon>
        <taxon>Methanobacteriati</taxon>
        <taxon>Methanobacteriota</taxon>
        <taxon>Stenosarchaea group</taxon>
        <taxon>Halobacteria</taxon>
        <taxon>Halobacteriales</taxon>
        <taxon>Haloferacaceae</taxon>
        <taxon>Haloferax</taxon>
    </lineage>
</organism>
<evidence type="ECO:0000256" key="2">
    <source>
        <dbReference type="ARBA" id="ARBA00009904"/>
    </source>
</evidence>
<dbReference type="Pfam" id="PF01496">
    <property type="entry name" value="V_ATPase_I"/>
    <property type="match status" value="1"/>
</dbReference>
<name>A0A0K1IQ80_HALGI</name>
<sequence>MLRPEQMSKVSVTGSKGVMPEVIEAVHDLRLLHVTEYDGSWQEEFGFETGSPIEGAESASDKLVTVRSLKSILGVEDTDSGRQRIVPDDALGEPLEEIRAEVNELDDRRSELENELRAVDEEIDAMEPFVDLGLDLDLLSGYETLQVVVGQGKVEPVERAVVDADDINAYEIFSGERTHAIFGRPVDGADEMALADALVGVEFATLEVPDASGSPEEHIRNLEQQKREIESKLETVESELHDIAVEEGEFLLAAEERLAIDVQKTEAPLSFATTENAFVAEGWIPSERYNTFASTLKDEVGEHVAVEELERAEFSRDGHDHAREDVAESGGTVAATDGGTVSMSSDDPPVVQKNSGAVKPFEILVQAVNRPSYYEFDPTIILFLTFPTFFGFMIGDLGYGVIYTAIGFFLYSKFDDGAIKSMGGVTIAAGLFTTLFGILYGEIFGFHLITEYFWEGVLGMSHPPIEKGLSPATSEWALGWLTVSVAVGIFHVNVGYILDFFENYELHGAKDAVLESGSWILMLNGLWIWIFSDALGGVPPEFLFTTFAADGLIPLGFSGFSFIVGWAGFGMYILGAVLLGMAELAELVEFAAPLSNVLSYTRLGAVLIAKASMAFAVNLLVFGVYVDDHGGWHFGLGGMPDSAAVAALGAGETLSYHGYEVTEVLFGGIFHTGAAGVVGGLLVLVVGHLVVLALGVTSAGLQAVRLEYVEFFNKFFEGGGREYNPFGYDREFTTED</sequence>
<evidence type="ECO:0000256" key="9">
    <source>
        <dbReference type="ARBA" id="ARBA00068671"/>
    </source>
</evidence>
<dbReference type="InterPro" id="IPR002490">
    <property type="entry name" value="V-ATPase_116kDa_su"/>
</dbReference>
<dbReference type="Gene3D" id="3.30.70.2750">
    <property type="match status" value="1"/>
</dbReference>
<evidence type="ECO:0000313" key="14">
    <source>
        <dbReference type="Proteomes" id="UP000066124"/>
    </source>
</evidence>
<feature type="transmembrane region" description="Helical" evidence="10">
    <location>
        <begin position="513"/>
        <end position="532"/>
    </location>
</feature>
<evidence type="ECO:0000256" key="12">
    <source>
        <dbReference type="SAM" id="MobiDB-lite"/>
    </source>
</evidence>
<feature type="transmembrane region" description="Helical" evidence="10">
    <location>
        <begin position="669"/>
        <end position="696"/>
    </location>
</feature>
<keyword evidence="4 10" id="KW-0812">Transmembrane</keyword>
<dbReference type="AlphaFoldDB" id="A0A0K1IQ80"/>
<dbReference type="PATRIC" id="fig|35746.4.peg.298"/>
<evidence type="ECO:0000313" key="13">
    <source>
        <dbReference type="EMBL" id="AKU06463.1"/>
    </source>
</evidence>
<evidence type="ECO:0000256" key="11">
    <source>
        <dbReference type="SAM" id="Coils"/>
    </source>
</evidence>
<feature type="transmembrane region" description="Helical" evidence="10">
    <location>
        <begin position="423"/>
        <end position="449"/>
    </location>
</feature>
<feature type="coiled-coil region" evidence="11">
    <location>
        <begin position="219"/>
        <end position="246"/>
    </location>
</feature>
<dbReference type="PANTHER" id="PTHR11629">
    <property type="entry name" value="VACUOLAR PROTON ATPASES"/>
    <property type="match status" value="1"/>
</dbReference>
<dbReference type="GO" id="GO:0033179">
    <property type="term" value="C:proton-transporting V-type ATPase, V0 domain"/>
    <property type="evidence" value="ECO:0007669"/>
    <property type="project" value="InterPro"/>
</dbReference>
<feature type="coiled-coil region" evidence="11">
    <location>
        <begin position="95"/>
        <end position="122"/>
    </location>
</feature>
<evidence type="ECO:0000256" key="10">
    <source>
        <dbReference type="RuleBase" id="RU361189"/>
    </source>
</evidence>
<dbReference type="KEGG" id="hgi:ABY42_01400"/>
<dbReference type="Gene3D" id="1.20.1460.20">
    <property type="match status" value="1"/>
</dbReference>